<dbReference type="PANTHER" id="PTHR15079:SF3">
    <property type="entry name" value="MYELOID DIFFERENTIATION PRIMARY RESPONSE PROTEIN MYD88"/>
    <property type="match status" value="1"/>
</dbReference>
<dbReference type="SUPFAM" id="SSF52200">
    <property type="entry name" value="Toll/Interleukin receptor TIR domain"/>
    <property type="match status" value="1"/>
</dbReference>
<dbReference type="GO" id="GO:0002755">
    <property type="term" value="P:MyD88-dependent toll-like receptor signaling pathway"/>
    <property type="evidence" value="ECO:0007669"/>
    <property type="project" value="InterPro"/>
</dbReference>
<dbReference type="GO" id="GO:0050830">
    <property type="term" value="P:defense response to Gram-positive bacterium"/>
    <property type="evidence" value="ECO:0007669"/>
    <property type="project" value="TreeGrafter"/>
</dbReference>
<proteinExistence type="predicted"/>
<dbReference type="GO" id="GO:0070976">
    <property type="term" value="F:TIR domain binding"/>
    <property type="evidence" value="ECO:0007669"/>
    <property type="project" value="InterPro"/>
</dbReference>
<sequence>MCLERYDVLNDTMAELRQDIKFYRKKQSGEPSDVIQKSMSRSSMRQPIYDAFVCYTSEDWPTVEKLVDRLESKGFRLFLPKRDLKAGVLQYSTFYELMEKWCRKTIIVFSPEFLQSEECRVQQRFIESINIGQRQQKLIPVIIKPCELDGTTRMFSKISLCDDRVAEWGWNKLIESIRCRSDSLFVSAPHSCILPAAPSSPMVVPPSLVVHSAVLPRKPGAVPARTHSKDSQAVVTNTAVNKSGVFRRLGNLFGRKKANSVSSASSGFQSMAVPE</sequence>
<keyword evidence="3" id="KW-1185">Reference proteome</keyword>
<dbReference type="PANTHER" id="PTHR15079">
    <property type="entry name" value="MYD88"/>
    <property type="match status" value="1"/>
</dbReference>
<name>A0AAQ4DX62_AMBAM</name>
<comment type="caution">
    <text evidence="2">The sequence shown here is derived from an EMBL/GenBank/DDBJ whole genome shotgun (WGS) entry which is preliminary data.</text>
</comment>
<dbReference type="InterPro" id="IPR017281">
    <property type="entry name" value="Myelin_different_resp_MyD88"/>
</dbReference>
<organism evidence="2 3">
    <name type="scientific">Amblyomma americanum</name>
    <name type="common">Lone star tick</name>
    <dbReference type="NCBI Taxonomy" id="6943"/>
    <lineage>
        <taxon>Eukaryota</taxon>
        <taxon>Metazoa</taxon>
        <taxon>Ecdysozoa</taxon>
        <taxon>Arthropoda</taxon>
        <taxon>Chelicerata</taxon>
        <taxon>Arachnida</taxon>
        <taxon>Acari</taxon>
        <taxon>Parasitiformes</taxon>
        <taxon>Ixodida</taxon>
        <taxon>Ixodoidea</taxon>
        <taxon>Ixodidae</taxon>
        <taxon>Amblyomminae</taxon>
        <taxon>Amblyomma</taxon>
    </lineage>
</organism>
<dbReference type="Gene3D" id="3.40.50.10140">
    <property type="entry name" value="Toll/interleukin-1 receptor homology (TIR) domain"/>
    <property type="match status" value="1"/>
</dbReference>
<dbReference type="InterPro" id="IPR035897">
    <property type="entry name" value="Toll_tir_struct_dom_sf"/>
</dbReference>
<dbReference type="GO" id="GO:0035325">
    <property type="term" value="F:Toll-like receptor binding"/>
    <property type="evidence" value="ECO:0007669"/>
    <property type="project" value="TreeGrafter"/>
</dbReference>
<dbReference type="GO" id="GO:0005886">
    <property type="term" value="C:plasma membrane"/>
    <property type="evidence" value="ECO:0007669"/>
    <property type="project" value="TreeGrafter"/>
</dbReference>
<dbReference type="Proteomes" id="UP001321473">
    <property type="component" value="Unassembled WGS sequence"/>
</dbReference>
<reference evidence="2 3" key="1">
    <citation type="journal article" date="2023" name="Arcadia Sci">
        <title>De novo assembly of a long-read Amblyomma americanum tick genome.</title>
        <authorList>
            <person name="Chou S."/>
            <person name="Poskanzer K.E."/>
            <person name="Rollins M."/>
            <person name="Thuy-Boun P.S."/>
        </authorList>
    </citation>
    <scope>NUCLEOTIDE SEQUENCE [LARGE SCALE GENOMIC DNA]</scope>
    <source>
        <strain evidence="2">F_SG_1</strain>
        <tissue evidence="2">Salivary glands</tissue>
    </source>
</reference>
<dbReference type="GO" id="GO:0043123">
    <property type="term" value="P:positive regulation of canonical NF-kappaB signal transduction"/>
    <property type="evidence" value="ECO:0007669"/>
    <property type="project" value="InterPro"/>
</dbReference>
<evidence type="ECO:0000313" key="2">
    <source>
        <dbReference type="EMBL" id="KAK8767052.1"/>
    </source>
</evidence>
<dbReference type="InterPro" id="IPR000157">
    <property type="entry name" value="TIR_dom"/>
</dbReference>
<gene>
    <name evidence="2" type="ORF">V5799_006164</name>
</gene>
<dbReference type="PROSITE" id="PS50104">
    <property type="entry name" value="TIR"/>
    <property type="match status" value="1"/>
</dbReference>
<dbReference type="SMART" id="SM00255">
    <property type="entry name" value="TIR"/>
    <property type="match status" value="1"/>
</dbReference>
<dbReference type="Pfam" id="PF13676">
    <property type="entry name" value="TIR_2"/>
    <property type="match status" value="1"/>
</dbReference>
<evidence type="ECO:0000259" key="1">
    <source>
        <dbReference type="PROSITE" id="PS50104"/>
    </source>
</evidence>
<evidence type="ECO:0000313" key="3">
    <source>
        <dbReference type="Proteomes" id="UP001321473"/>
    </source>
</evidence>
<protein>
    <recommendedName>
        <fullName evidence="1">TIR domain-containing protein</fullName>
    </recommendedName>
</protein>
<accession>A0AAQ4DX62</accession>
<dbReference type="GO" id="GO:0008063">
    <property type="term" value="P:Toll signaling pathway"/>
    <property type="evidence" value="ECO:0007669"/>
    <property type="project" value="TreeGrafter"/>
</dbReference>
<dbReference type="AlphaFoldDB" id="A0AAQ4DX62"/>
<dbReference type="EMBL" id="JARKHS020025782">
    <property type="protein sequence ID" value="KAK8767052.1"/>
    <property type="molecule type" value="Genomic_DNA"/>
</dbReference>
<dbReference type="GO" id="GO:0045087">
    <property type="term" value="P:innate immune response"/>
    <property type="evidence" value="ECO:0007669"/>
    <property type="project" value="TreeGrafter"/>
</dbReference>
<feature type="domain" description="TIR" evidence="1">
    <location>
        <begin position="47"/>
        <end position="177"/>
    </location>
</feature>
<dbReference type="GO" id="GO:0034142">
    <property type="term" value="P:toll-like receptor 4 signaling pathway"/>
    <property type="evidence" value="ECO:0007669"/>
    <property type="project" value="TreeGrafter"/>
</dbReference>